<gene>
    <name evidence="1" type="ORF">GRB80_11715</name>
</gene>
<dbReference type="Pfam" id="PF05013">
    <property type="entry name" value="FGase"/>
    <property type="match status" value="1"/>
</dbReference>
<accession>A0A7X5AML1</accession>
<dbReference type="GO" id="GO:0016787">
    <property type="term" value="F:hydrolase activity"/>
    <property type="evidence" value="ECO:0007669"/>
    <property type="project" value="UniProtKB-KW"/>
</dbReference>
<keyword evidence="1" id="KW-0378">Hydrolase</keyword>
<dbReference type="Proteomes" id="UP000448235">
    <property type="component" value="Unassembled WGS sequence"/>
</dbReference>
<comment type="caution">
    <text evidence="1">The sequence shown here is derived from an EMBL/GenBank/DDBJ whole genome shotgun (WGS) entry which is preliminary data.</text>
</comment>
<dbReference type="PIRSF" id="PIRSF029730">
    <property type="entry name" value="UCP029730"/>
    <property type="match status" value="1"/>
</dbReference>
<sequence length="263" mass="28834">MSTTEASPSVELHNPAGMGPVVLLCEHASHHIPSSYHELGLDPRHRYSHAAWDPGARELALRLSQALDAPLVASRVSRLVYDCNRPPEAASAMPERSEIIEVPGNHQLTPDQRQARIESVYRPFCRSVTQVIEARTERQHPTALVTVHSFTPDYHGRPRAVEIGVLHDADSRLADAMLTQASHLAHRKIERNAPYGPEDGVTHSLKLHGIGHGLPNVMLEIRNDLLSTPDAIQIMAGELLQLIEPALAELGLTRPGPKGSHHA</sequence>
<name>A0A7X5AML1_9GAMM</name>
<dbReference type="EMBL" id="WUTS01000001">
    <property type="protein sequence ID" value="NAW13515.1"/>
    <property type="molecule type" value="Genomic_DNA"/>
</dbReference>
<organism evidence="1 2">
    <name type="scientific">Halomonas icarae</name>
    <dbReference type="NCBI Taxonomy" id="2691040"/>
    <lineage>
        <taxon>Bacteria</taxon>
        <taxon>Pseudomonadati</taxon>
        <taxon>Pseudomonadota</taxon>
        <taxon>Gammaproteobacteria</taxon>
        <taxon>Oceanospirillales</taxon>
        <taxon>Halomonadaceae</taxon>
        <taxon>Halomonas</taxon>
    </lineage>
</organism>
<dbReference type="InterPro" id="IPR011227">
    <property type="entry name" value="UCP029730"/>
</dbReference>
<protein>
    <submittedName>
        <fullName evidence="1">N-formylglutamate amidohydrolase</fullName>
    </submittedName>
</protein>
<evidence type="ECO:0000313" key="2">
    <source>
        <dbReference type="Proteomes" id="UP000448235"/>
    </source>
</evidence>
<evidence type="ECO:0000313" key="1">
    <source>
        <dbReference type="EMBL" id="NAW13515.1"/>
    </source>
</evidence>
<dbReference type="InterPro" id="IPR007709">
    <property type="entry name" value="N-FG_amidohydro"/>
</dbReference>
<keyword evidence="2" id="KW-1185">Reference proteome</keyword>
<dbReference type="SUPFAM" id="SSF53187">
    <property type="entry name" value="Zn-dependent exopeptidases"/>
    <property type="match status" value="1"/>
</dbReference>
<proteinExistence type="predicted"/>
<dbReference type="AlphaFoldDB" id="A0A7X5AML1"/>
<reference evidence="1 2" key="1">
    <citation type="submission" date="2019-12" db="EMBL/GenBank/DDBJ databases">
        <title>Draft genome sequencing of Halomonas icarensis D1-1.</title>
        <authorList>
            <person name="Pandiyan K."/>
            <person name="Kushwaha P."/>
            <person name="Gowdham M."/>
            <person name="Chakdar H."/>
            <person name="Singh A."/>
            <person name="Kumar M."/>
            <person name="Saxena A.K."/>
        </authorList>
    </citation>
    <scope>NUCLEOTIDE SEQUENCE [LARGE SCALE GENOMIC DNA]</scope>
    <source>
        <strain evidence="1 2">D1-1</strain>
    </source>
</reference>
<dbReference type="Gene3D" id="3.40.630.40">
    <property type="entry name" value="Zn-dependent exopeptidases"/>
    <property type="match status" value="1"/>
</dbReference>